<feature type="chain" id="PRO_5031254335" description="Non-specific lipid-transfer protein" evidence="5">
    <location>
        <begin position="27"/>
        <end position="115"/>
    </location>
</feature>
<organism evidence="7 8">
    <name type="scientific">Chenopodium quinoa</name>
    <name type="common">Quinoa</name>
    <dbReference type="NCBI Taxonomy" id="63459"/>
    <lineage>
        <taxon>Eukaryota</taxon>
        <taxon>Viridiplantae</taxon>
        <taxon>Streptophyta</taxon>
        <taxon>Embryophyta</taxon>
        <taxon>Tracheophyta</taxon>
        <taxon>Spermatophyta</taxon>
        <taxon>Magnoliopsida</taxon>
        <taxon>eudicotyledons</taxon>
        <taxon>Gunneridae</taxon>
        <taxon>Pentapetalae</taxon>
        <taxon>Caryophyllales</taxon>
        <taxon>Chenopodiaceae</taxon>
        <taxon>Chenopodioideae</taxon>
        <taxon>Atripliceae</taxon>
        <taxon>Chenopodium</taxon>
    </lineage>
</organism>
<dbReference type="InterPro" id="IPR036312">
    <property type="entry name" value="Bifun_inhib/LTP/seed_sf"/>
</dbReference>
<dbReference type="FunFam" id="1.10.110.10:FF:000002">
    <property type="entry name" value="Non-specific lipid-transfer protein"/>
    <property type="match status" value="1"/>
</dbReference>
<keyword evidence="4" id="KW-0446">Lipid-binding</keyword>
<evidence type="ECO:0000259" key="6">
    <source>
        <dbReference type="SMART" id="SM00499"/>
    </source>
</evidence>
<name>A0A803MHX4_CHEQI</name>
<dbReference type="OMA" id="CLIFACM"/>
<dbReference type="PRINTS" id="PR00382">
    <property type="entry name" value="LIPIDTRNSFER"/>
</dbReference>
<reference evidence="7" key="2">
    <citation type="submission" date="2021-03" db="UniProtKB">
        <authorList>
            <consortium name="EnsemblPlants"/>
        </authorList>
    </citation>
    <scope>IDENTIFICATION</scope>
</reference>
<keyword evidence="8" id="KW-1185">Reference proteome</keyword>
<dbReference type="GO" id="GO:0008289">
    <property type="term" value="F:lipid binding"/>
    <property type="evidence" value="ECO:0007669"/>
    <property type="project" value="UniProtKB-KW"/>
</dbReference>
<comment type="similarity">
    <text evidence="1 4">Belongs to the plant LTP family.</text>
</comment>
<sequence length="115" mass="11266">MASSAVFKLACAVLMCMLVAAPHAEALTCGQVTTSIAPCMTYLTGGGSPSPSCCGGVKTLNSMASTPADRKAACGCLKSASTAIKGLNAGNAASLPGKCGVSIPYPISTSTDCSK</sequence>
<dbReference type="SMART" id="SM00499">
    <property type="entry name" value="AAI"/>
    <property type="match status" value="1"/>
</dbReference>
<dbReference type="SUPFAM" id="SSF47699">
    <property type="entry name" value="Bifunctional inhibitor/lipid-transfer protein/seed storage 2S albumin"/>
    <property type="match status" value="1"/>
</dbReference>
<proteinExistence type="inferred from homology"/>
<evidence type="ECO:0000256" key="3">
    <source>
        <dbReference type="ARBA" id="ARBA00023157"/>
    </source>
</evidence>
<dbReference type="EnsemblPlants" id="AUR62029722-RA">
    <property type="protein sequence ID" value="AUR62029722-RA:cds"/>
    <property type="gene ID" value="AUR62029722"/>
</dbReference>
<dbReference type="InterPro" id="IPR000528">
    <property type="entry name" value="Plant_nsLTP"/>
</dbReference>
<keyword evidence="3" id="KW-1015">Disulfide bond</keyword>
<evidence type="ECO:0000256" key="5">
    <source>
        <dbReference type="SAM" id="SignalP"/>
    </source>
</evidence>
<comment type="function">
    <text evidence="4">Plant non-specific lipid-transfer proteins transfer phospholipids as well as galactolipids across membranes. May play a role in wax or cutin deposition in the cell walls of expanding epidermal cells and certain secretory tissues.</text>
</comment>
<dbReference type="AlphaFoldDB" id="A0A803MHX4"/>
<keyword evidence="2 4" id="KW-0813">Transport</keyword>
<evidence type="ECO:0000313" key="7">
    <source>
        <dbReference type="EnsemblPlants" id="AUR62029722-RA:cds"/>
    </source>
</evidence>
<dbReference type="Gene3D" id="1.10.110.10">
    <property type="entry name" value="Plant lipid-transfer and hydrophobic proteins"/>
    <property type="match status" value="1"/>
</dbReference>
<dbReference type="InterPro" id="IPR016140">
    <property type="entry name" value="Bifunc_inhib/LTP/seed_store"/>
</dbReference>
<dbReference type="Proteomes" id="UP000596660">
    <property type="component" value="Unplaced"/>
</dbReference>
<accession>A0A803MHX4</accession>
<reference evidence="7" key="1">
    <citation type="journal article" date="2017" name="Nature">
        <title>The genome of Chenopodium quinoa.</title>
        <authorList>
            <person name="Jarvis D.E."/>
            <person name="Ho Y.S."/>
            <person name="Lightfoot D.J."/>
            <person name="Schmoeckel S.M."/>
            <person name="Li B."/>
            <person name="Borm T.J.A."/>
            <person name="Ohyanagi H."/>
            <person name="Mineta K."/>
            <person name="Michell C.T."/>
            <person name="Saber N."/>
            <person name="Kharbatia N.M."/>
            <person name="Rupper R.R."/>
            <person name="Sharp A.R."/>
            <person name="Dally N."/>
            <person name="Boughton B.A."/>
            <person name="Woo Y.H."/>
            <person name="Gao G."/>
            <person name="Schijlen E.G.W.M."/>
            <person name="Guo X."/>
            <person name="Momin A.A."/>
            <person name="Negrao S."/>
            <person name="Al-Babili S."/>
            <person name="Gehring C."/>
            <person name="Roessner U."/>
            <person name="Jung C."/>
            <person name="Murphy K."/>
            <person name="Arold S.T."/>
            <person name="Gojobori T."/>
            <person name="van der Linden C.G."/>
            <person name="van Loo E.N."/>
            <person name="Jellen E.N."/>
            <person name="Maughan P.J."/>
            <person name="Tester M."/>
        </authorList>
    </citation>
    <scope>NUCLEOTIDE SEQUENCE [LARGE SCALE GENOMIC DNA]</scope>
    <source>
        <strain evidence="7">cv. PI 614886</strain>
    </source>
</reference>
<feature type="signal peptide" evidence="5">
    <location>
        <begin position="1"/>
        <end position="26"/>
    </location>
</feature>
<keyword evidence="5" id="KW-0732">Signal</keyword>
<dbReference type="Pfam" id="PF00234">
    <property type="entry name" value="Tryp_alpha_amyl"/>
    <property type="match status" value="1"/>
</dbReference>
<evidence type="ECO:0000313" key="8">
    <source>
        <dbReference type="Proteomes" id="UP000596660"/>
    </source>
</evidence>
<protein>
    <recommendedName>
        <fullName evidence="4">Non-specific lipid-transfer protein</fullName>
    </recommendedName>
</protein>
<dbReference type="CDD" id="cd01960">
    <property type="entry name" value="nsLTP1"/>
    <property type="match status" value="1"/>
</dbReference>
<evidence type="ECO:0000256" key="2">
    <source>
        <dbReference type="ARBA" id="ARBA00022448"/>
    </source>
</evidence>
<dbReference type="PANTHER" id="PTHR33076">
    <property type="entry name" value="NON-SPECIFIC LIPID-TRANSFER PROTEIN 2-RELATED"/>
    <property type="match status" value="1"/>
</dbReference>
<evidence type="ECO:0000256" key="4">
    <source>
        <dbReference type="RuleBase" id="RU000628"/>
    </source>
</evidence>
<dbReference type="Gramene" id="AUR62029722-RA">
    <property type="protein sequence ID" value="AUR62029722-RA:cds"/>
    <property type="gene ID" value="AUR62029722"/>
</dbReference>
<dbReference type="GO" id="GO:0006869">
    <property type="term" value="P:lipid transport"/>
    <property type="evidence" value="ECO:0007669"/>
    <property type="project" value="InterPro"/>
</dbReference>
<feature type="domain" description="Bifunctional inhibitor/plant lipid transfer protein/seed storage helical" evidence="6">
    <location>
        <begin position="29"/>
        <end position="113"/>
    </location>
</feature>
<evidence type="ECO:0000256" key="1">
    <source>
        <dbReference type="ARBA" id="ARBA00009748"/>
    </source>
</evidence>